<keyword evidence="4" id="KW-0378">Hydrolase</keyword>
<evidence type="ECO:0000259" key="6">
    <source>
        <dbReference type="Pfam" id="PF08321"/>
    </source>
</evidence>
<dbReference type="PANTHER" id="PTHR45668:SF5">
    <property type="entry name" value="SERINE_THREONINE-PROTEIN PHOSPHATASE 5"/>
    <property type="match status" value="1"/>
</dbReference>
<dbReference type="AlphaFoldDB" id="A0A1V4JCM0"/>
<dbReference type="PANTHER" id="PTHR45668">
    <property type="entry name" value="SERINE/THREONINE-PROTEIN PHOSPHATASE 5-RELATED"/>
    <property type="match status" value="1"/>
</dbReference>
<dbReference type="EMBL" id="LSYS01007973">
    <property type="protein sequence ID" value="OPJ69938.1"/>
    <property type="molecule type" value="Genomic_DNA"/>
</dbReference>
<dbReference type="EC" id="3.1.3.16" evidence="2"/>
<evidence type="ECO:0000256" key="3">
    <source>
        <dbReference type="ARBA" id="ARBA00022723"/>
    </source>
</evidence>
<evidence type="ECO:0000313" key="8">
    <source>
        <dbReference type="Proteomes" id="UP000190648"/>
    </source>
</evidence>
<evidence type="ECO:0000256" key="2">
    <source>
        <dbReference type="ARBA" id="ARBA00013081"/>
    </source>
</evidence>
<dbReference type="InterPro" id="IPR051134">
    <property type="entry name" value="PPP_phosphatase"/>
</dbReference>
<dbReference type="GO" id="GO:0046872">
    <property type="term" value="F:metal ion binding"/>
    <property type="evidence" value="ECO:0007669"/>
    <property type="project" value="UniProtKB-KW"/>
</dbReference>
<gene>
    <name evidence="7" type="ORF">AV530_016396</name>
</gene>
<evidence type="ECO:0000256" key="5">
    <source>
        <dbReference type="ARBA" id="ARBA00023211"/>
    </source>
</evidence>
<dbReference type="GO" id="GO:0004722">
    <property type="term" value="F:protein serine/threonine phosphatase activity"/>
    <property type="evidence" value="ECO:0007669"/>
    <property type="project" value="UniProtKB-EC"/>
</dbReference>
<feature type="domain" description="PPP" evidence="6">
    <location>
        <begin position="1"/>
        <end position="59"/>
    </location>
</feature>
<dbReference type="STRING" id="372326.A0A1V4JCM0"/>
<comment type="cofactor">
    <cofactor evidence="1">
        <name>Mn(2+)</name>
        <dbReference type="ChEBI" id="CHEBI:29035"/>
    </cofactor>
</comment>
<dbReference type="InterPro" id="IPR029052">
    <property type="entry name" value="Metallo-depent_PP-like"/>
</dbReference>
<comment type="caution">
    <text evidence="7">The sequence shown here is derived from an EMBL/GenBank/DDBJ whole genome shotgun (WGS) entry which is preliminary data.</text>
</comment>
<dbReference type="InterPro" id="IPR013235">
    <property type="entry name" value="PPP_dom"/>
</dbReference>
<dbReference type="Pfam" id="PF08321">
    <property type="entry name" value="PPP5"/>
    <property type="match status" value="1"/>
</dbReference>
<keyword evidence="8" id="KW-1185">Reference proteome</keyword>
<dbReference type="Gene3D" id="3.60.21.10">
    <property type="match status" value="1"/>
</dbReference>
<sequence>MTIEDEYSGPKLEDGKVTLTFMTELMQWYRQQKKLHRKCAYQILVQVKEVLAKLPTLVETTLKEVGDNGDTPCPHGVVSPRGVPTGWCPQG</sequence>
<organism evidence="7 8">
    <name type="scientific">Patagioenas fasciata monilis</name>
    <dbReference type="NCBI Taxonomy" id="372326"/>
    <lineage>
        <taxon>Eukaryota</taxon>
        <taxon>Metazoa</taxon>
        <taxon>Chordata</taxon>
        <taxon>Craniata</taxon>
        <taxon>Vertebrata</taxon>
        <taxon>Euteleostomi</taxon>
        <taxon>Archelosauria</taxon>
        <taxon>Archosauria</taxon>
        <taxon>Dinosauria</taxon>
        <taxon>Saurischia</taxon>
        <taxon>Theropoda</taxon>
        <taxon>Coelurosauria</taxon>
        <taxon>Aves</taxon>
        <taxon>Neognathae</taxon>
        <taxon>Neoaves</taxon>
        <taxon>Columbimorphae</taxon>
        <taxon>Columbiformes</taxon>
        <taxon>Columbidae</taxon>
        <taxon>Patagioenas</taxon>
    </lineage>
</organism>
<proteinExistence type="predicted"/>
<evidence type="ECO:0000256" key="1">
    <source>
        <dbReference type="ARBA" id="ARBA00001936"/>
    </source>
</evidence>
<keyword evidence="3" id="KW-0479">Metal-binding</keyword>
<accession>A0A1V4JCM0</accession>
<dbReference type="OrthoDB" id="445564at2759"/>
<dbReference type="Proteomes" id="UP000190648">
    <property type="component" value="Unassembled WGS sequence"/>
</dbReference>
<evidence type="ECO:0000313" key="7">
    <source>
        <dbReference type="EMBL" id="OPJ69938.1"/>
    </source>
</evidence>
<evidence type="ECO:0000256" key="4">
    <source>
        <dbReference type="ARBA" id="ARBA00022801"/>
    </source>
</evidence>
<reference evidence="7 8" key="1">
    <citation type="submission" date="2016-02" db="EMBL/GenBank/DDBJ databases">
        <title>Band-tailed pigeon sequencing and assembly.</title>
        <authorList>
            <person name="Soares A.E."/>
            <person name="Novak B.J."/>
            <person name="Rice E.S."/>
            <person name="O'Connell B."/>
            <person name="Chang D."/>
            <person name="Weber S."/>
            <person name="Shapiro B."/>
        </authorList>
    </citation>
    <scope>NUCLEOTIDE SEQUENCE [LARGE SCALE GENOMIC DNA]</scope>
    <source>
        <strain evidence="7">BTP2013</strain>
        <tissue evidence="7">Blood</tissue>
    </source>
</reference>
<protein>
    <recommendedName>
        <fullName evidence="2">protein-serine/threonine phosphatase</fullName>
        <ecNumber evidence="2">3.1.3.16</ecNumber>
    </recommendedName>
</protein>
<name>A0A1V4JCM0_PATFA</name>
<keyword evidence="5" id="KW-0464">Manganese</keyword>